<dbReference type="AlphaFoldDB" id="A0A495JCK1"/>
<dbReference type="EMBL" id="RBKT01000001">
    <property type="protein sequence ID" value="RKR86655.1"/>
    <property type="molecule type" value="Genomic_DNA"/>
</dbReference>
<reference evidence="1 2" key="1">
    <citation type="submission" date="2018-10" db="EMBL/GenBank/DDBJ databases">
        <title>Sequencing the genomes of 1000 actinobacteria strains.</title>
        <authorList>
            <person name="Klenk H.-P."/>
        </authorList>
    </citation>
    <scope>NUCLEOTIDE SEQUENCE [LARGE SCALE GENOMIC DNA]</scope>
    <source>
        <strain evidence="1 2">DSM 45175</strain>
    </source>
</reference>
<evidence type="ECO:0000313" key="2">
    <source>
        <dbReference type="Proteomes" id="UP000277671"/>
    </source>
</evidence>
<dbReference type="Proteomes" id="UP000277671">
    <property type="component" value="Unassembled WGS sequence"/>
</dbReference>
<proteinExistence type="predicted"/>
<organism evidence="1 2">
    <name type="scientific">Micromonospora pisi</name>
    <dbReference type="NCBI Taxonomy" id="589240"/>
    <lineage>
        <taxon>Bacteria</taxon>
        <taxon>Bacillati</taxon>
        <taxon>Actinomycetota</taxon>
        <taxon>Actinomycetes</taxon>
        <taxon>Micromonosporales</taxon>
        <taxon>Micromonosporaceae</taxon>
        <taxon>Micromonospora</taxon>
    </lineage>
</organism>
<protein>
    <submittedName>
        <fullName evidence="1">Uncharacterized protein</fullName>
    </submittedName>
</protein>
<keyword evidence="2" id="KW-1185">Reference proteome</keyword>
<sequence length="225" mass="24731">MPYPPPQFVEPEPYGFIYLGFQAEPAQRSPVYTRTPRRQRATAQLVQAVPALVRREDVLSVRAFRAVFIPPLPGAPRYDLAMLIRTMRVDQLQTVRTCAEVSALGGEQILAGVNVARIGDTEARADDAFLFNHFTAAPGTDAEAVWRSVTGWYTTKTGVDNSTALRPIGPSSFALVNYARLPAGPIRFLSGQLTRPSFHRFVRATLDAHGMHALPAVHRLVHASA</sequence>
<dbReference type="RefSeq" id="WP_121154830.1">
    <property type="nucleotide sequence ID" value="NZ_RBKT01000001.1"/>
</dbReference>
<accession>A0A495JCK1</accession>
<dbReference type="OrthoDB" id="2987568at2"/>
<name>A0A495JCK1_9ACTN</name>
<comment type="caution">
    <text evidence="1">The sequence shown here is derived from an EMBL/GenBank/DDBJ whole genome shotgun (WGS) entry which is preliminary data.</text>
</comment>
<evidence type="ECO:0000313" key="1">
    <source>
        <dbReference type="EMBL" id="RKR86655.1"/>
    </source>
</evidence>
<gene>
    <name evidence="1" type="ORF">BDK92_0903</name>
</gene>